<dbReference type="PANTHER" id="PTHR42922:SF1">
    <property type="entry name" value="PHOSPHATE TRANSPORT SYSTEM PERMEASE PROTEIN PSTA"/>
    <property type="match status" value="1"/>
</dbReference>
<feature type="domain" description="ABC transmembrane type-1" evidence="11">
    <location>
        <begin position="87"/>
        <end position="288"/>
    </location>
</feature>
<dbReference type="PANTHER" id="PTHR42922">
    <property type="entry name" value="PHOSPHATE TRANSPORT SYSTEM PERMEASE PROTEIN PSTA"/>
    <property type="match status" value="1"/>
</dbReference>
<gene>
    <name evidence="12" type="primary">pstA</name>
    <name evidence="12" type="ORF">OM074_08685</name>
</gene>
<evidence type="ECO:0000313" key="12">
    <source>
        <dbReference type="EMBL" id="MCW3805705.1"/>
    </source>
</evidence>
<dbReference type="AlphaFoldDB" id="A0AAE3SKN0"/>
<keyword evidence="13" id="KW-1185">Reference proteome</keyword>
<feature type="transmembrane region" description="Helical" evidence="10">
    <location>
        <begin position="205"/>
        <end position="226"/>
    </location>
</feature>
<evidence type="ECO:0000256" key="3">
    <source>
        <dbReference type="ARBA" id="ARBA00016864"/>
    </source>
</evidence>
<evidence type="ECO:0000256" key="8">
    <source>
        <dbReference type="ARBA" id="ARBA00022989"/>
    </source>
</evidence>
<evidence type="ECO:0000256" key="4">
    <source>
        <dbReference type="ARBA" id="ARBA00022448"/>
    </source>
</evidence>
<feature type="transmembrane region" description="Helical" evidence="10">
    <location>
        <begin position="124"/>
        <end position="147"/>
    </location>
</feature>
<evidence type="ECO:0000256" key="5">
    <source>
        <dbReference type="ARBA" id="ARBA00022475"/>
    </source>
</evidence>
<dbReference type="InterPro" id="IPR051408">
    <property type="entry name" value="Phosphate_transprt_permease"/>
</dbReference>
<feature type="transmembrane region" description="Helical" evidence="10">
    <location>
        <begin position="86"/>
        <end position="112"/>
    </location>
</feature>
<dbReference type="Pfam" id="PF00528">
    <property type="entry name" value="BPD_transp_1"/>
    <property type="match status" value="1"/>
</dbReference>
<dbReference type="RefSeq" id="WP_301199072.1">
    <property type="nucleotide sequence ID" value="NZ_JAPDPI010000015.1"/>
</dbReference>
<sequence>MSTEKSSIDLTKNNTYRSVKDKVFLWTVIVISIITISPIVMIIGKLVWKGFRQINFSFFTAVTPSTFEAMTAVANGEIIPGGIVNGITGTLLLVLMASLIAIPVGIIIGLFLYENPGKRYADLIRNLSDILQGVPSIVLGLIAYLWVVKNITQGYSALAGSVALAIMMLPLIIRSTEETMKMIPGTLKEAGLALGVPYYKVIIKVLIPSGISGLSTGVLLAISRILGETAPLMLTTLGNPMINWDVTAPTSAVPLLIWDFYNDPNMVDLIWSSSLFLMGFVLTLNIISKRISAKSKA</sequence>
<dbReference type="GO" id="GO:0005886">
    <property type="term" value="C:plasma membrane"/>
    <property type="evidence" value="ECO:0007669"/>
    <property type="project" value="UniProtKB-SubCell"/>
</dbReference>
<evidence type="ECO:0000256" key="9">
    <source>
        <dbReference type="ARBA" id="ARBA00023136"/>
    </source>
</evidence>
<dbReference type="PROSITE" id="PS50928">
    <property type="entry name" value="ABC_TM1"/>
    <property type="match status" value="1"/>
</dbReference>
<proteinExistence type="inferred from homology"/>
<keyword evidence="9 10" id="KW-0472">Membrane</keyword>
<dbReference type="InterPro" id="IPR000515">
    <property type="entry name" value="MetI-like"/>
</dbReference>
<dbReference type="InterPro" id="IPR035906">
    <property type="entry name" value="MetI-like_sf"/>
</dbReference>
<keyword evidence="6" id="KW-0592">Phosphate transport</keyword>
<evidence type="ECO:0000256" key="2">
    <source>
        <dbReference type="ARBA" id="ARBA00007069"/>
    </source>
</evidence>
<evidence type="ECO:0000313" key="13">
    <source>
        <dbReference type="Proteomes" id="UP001207408"/>
    </source>
</evidence>
<dbReference type="EMBL" id="JAPDPI010000015">
    <property type="protein sequence ID" value="MCW3805705.1"/>
    <property type="molecule type" value="Genomic_DNA"/>
</dbReference>
<dbReference type="Gene3D" id="1.10.3720.10">
    <property type="entry name" value="MetI-like"/>
    <property type="match status" value="1"/>
</dbReference>
<keyword evidence="5 10" id="KW-1003">Cell membrane</keyword>
<feature type="transmembrane region" description="Helical" evidence="10">
    <location>
        <begin position="269"/>
        <end position="287"/>
    </location>
</feature>
<feature type="transmembrane region" description="Helical" evidence="10">
    <location>
        <begin position="23"/>
        <end position="44"/>
    </location>
</feature>
<name>A0AAE3SKN0_9BACT</name>
<comment type="caution">
    <text evidence="12">The sequence shown here is derived from an EMBL/GenBank/DDBJ whole genome shotgun (WGS) entry which is preliminary data.</text>
</comment>
<evidence type="ECO:0000256" key="7">
    <source>
        <dbReference type="ARBA" id="ARBA00022692"/>
    </source>
</evidence>
<evidence type="ECO:0000256" key="6">
    <source>
        <dbReference type="ARBA" id="ARBA00022592"/>
    </source>
</evidence>
<evidence type="ECO:0000256" key="1">
    <source>
        <dbReference type="ARBA" id="ARBA00004651"/>
    </source>
</evidence>
<keyword evidence="8 10" id="KW-1133">Transmembrane helix</keyword>
<feature type="transmembrane region" description="Helical" evidence="10">
    <location>
        <begin position="56"/>
        <end position="74"/>
    </location>
</feature>
<feature type="transmembrane region" description="Helical" evidence="10">
    <location>
        <begin position="153"/>
        <end position="173"/>
    </location>
</feature>
<dbReference type="SUPFAM" id="SSF161098">
    <property type="entry name" value="MetI-like"/>
    <property type="match status" value="1"/>
</dbReference>
<dbReference type="Proteomes" id="UP001207408">
    <property type="component" value="Unassembled WGS sequence"/>
</dbReference>
<evidence type="ECO:0000259" key="11">
    <source>
        <dbReference type="PROSITE" id="PS50928"/>
    </source>
</evidence>
<dbReference type="CDD" id="cd06261">
    <property type="entry name" value="TM_PBP2"/>
    <property type="match status" value="1"/>
</dbReference>
<dbReference type="GO" id="GO:0005315">
    <property type="term" value="F:phosphate transmembrane transporter activity"/>
    <property type="evidence" value="ECO:0007669"/>
    <property type="project" value="InterPro"/>
</dbReference>
<keyword evidence="4" id="KW-0813">Transport</keyword>
<comment type="similarity">
    <text evidence="2 10">Belongs to the binding-protein-dependent transport system permease family. CysTW subfamily.</text>
</comment>
<comment type="subcellular location">
    <subcellularLocation>
        <location evidence="1 10">Cell membrane</location>
        <topology evidence="1 10">Multi-pass membrane protein</topology>
    </subcellularLocation>
</comment>
<reference evidence="12" key="1">
    <citation type="submission" date="2022-10" db="EMBL/GenBank/DDBJ databases">
        <authorList>
            <person name="Yu W.X."/>
        </authorList>
    </citation>
    <scope>NUCLEOTIDE SEQUENCE</scope>
    <source>
        <strain evidence="12">D04</strain>
    </source>
</reference>
<dbReference type="GO" id="GO:0035435">
    <property type="term" value="P:phosphate ion transmembrane transport"/>
    <property type="evidence" value="ECO:0007669"/>
    <property type="project" value="InterPro"/>
</dbReference>
<organism evidence="12 13">
    <name type="scientific">Plebeiibacterium marinum</name>
    <dbReference type="NCBI Taxonomy" id="2992111"/>
    <lineage>
        <taxon>Bacteria</taxon>
        <taxon>Pseudomonadati</taxon>
        <taxon>Bacteroidota</taxon>
        <taxon>Bacteroidia</taxon>
        <taxon>Marinilabiliales</taxon>
        <taxon>Marinilabiliaceae</taxon>
        <taxon>Plebeiibacterium</taxon>
    </lineage>
</organism>
<dbReference type="InterPro" id="IPR005672">
    <property type="entry name" value="Phosphate_PstA"/>
</dbReference>
<protein>
    <recommendedName>
        <fullName evidence="3 10">Phosphate transport system permease protein PstA</fullName>
    </recommendedName>
</protein>
<accession>A0AAE3SKN0</accession>
<keyword evidence="7 10" id="KW-0812">Transmembrane</keyword>
<dbReference type="NCBIfam" id="TIGR00974">
    <property type="entry name" value="3a0107s02c"/>
    <property type="match status" value="1"/>
</dbReference>
<evidence type="ECO:0000256" key="10">
    <source>
        <dbReference type="RuleBase" id="RU363043"/>
    </source>
</evidence>